<dbReference type="Pfam" id="PF13302">
    <property type="entry name" value="Acetyltransf_3"/>
    <property type="match status" value="1"/>
</dbReference>
<evidence type="ECO:0000313" key="3">
    <source>
        <dbReference type="Proteomes" id="UP000657931"/>
    </source>
</evidence>
<dbReference type="PANTHER" id="PTHR43441">
    <property type="entry name" value="RIBOSOMAL-PROTEIN-SERINE ACETYLTRANSFERASE"/>
    <property type="match status" value="1"/>
</dbReference>
<evidence type="ECO:0000313" key="2">
    <source>
        <dbReference type="EMBL" id="MBD7938286.1"/>
    </source>
</evidence>
<dbReference type="InterPro" id="IPR000182">
    <property type="entry name" value="GNAT_dom"/>
</dbReference>
<gene>
    <name evidence="2" type="ORF">H9655_14725</name>
</gene>
<dbReference type="InterPro" id="IPR016181">
    <property type="entry name" value="Acyl_CoA_acyltransferase"/>
</dbReference>
<dbReference type="PANTHER" id="PTHR43441:SF3">
    <property type="entry name" value="ACETYLTRANSFERASE"/>
    <property type="match status" value="1"/>
</dbReference>
<proteinExistence type="predicted"/>
<name>A0ABR8QRV9_9BACI</name>
<dbReference type="SUPFAM" id="SSF55729">
    <property type="entry name" value="Acyl-CoA N-acyltransferases (Nat)"/>
    <property type="match status" value="1"/>
</dbReference>
<comment type="caution">
    <text evidence="2">The sequence shown here is derived from an EMBL/GenBank/DDBJ whole genome shotgun (WGS) entry which is preliminary data.</text>
</comment>
<dbReference type="Gene3D" id="3.40.630.30">
    <property type="match status" value="1"/>
</dbReference>
<keyword evidence="3" id="KW-1185">Reference proteome</keyword>
<dbReference type="PROSITE" id="PS51186">
    <property type="entry name" value="GNAT"/>
    <property type="match status" value="1"/>
</dbReference>
<feature type="domain" description="N-acetyltransferase" evidence="1">
    <location>
        <begin position="33"/>
        <end position="180"/>
    </location>
</feature>
<organism evidence="2 3">
    <name type="scientific">Cytobacillus stercorigallinarum</name>
    <dbReference type="NCBI Taxonomy" id="2762240"/>
    <lineage>
        <taxon>Bacteria</taxon>
        <taxon>Bacillati</taxon>
        <taxon>Bacillota</taxon>
        <taxon>Bacilli</taxon>
        <taxon>Bacillales</taxon>
        <taxon>Bacillaceae</taxon>
        <taxon>Cytobacillus</taxon>
    </lineage>
</organism>
<evidence type="ECO:0000259" key="1">
    <source>
        <dbReference type="PROSITE" id="PS51186"/>
    </source>
</evidence>
<protein>
    <submittedName>
        <fullName evidence="2">GNAT family N-acetyltransferase</fullName>
    </submittedName>
</protein>
<accession>A0ABR8QRV9</accession>
<reference evidence="2 3" key="1">
    <citation type="submission" date="2020-08" db="EMBL/GenBank/DDBJ databases">
        <title>A Genomic Blueprint of the Chicken Gut Microbiome.</title>
        <authorList>
            <person name="Gilroy R."/>
            <person name="Ravi A."/>
            <person name="Getino M."/>
            <person name="Pursley I."/>
            <person name="Horton D.L."/>
            <person name="Alikhan N.-F."/>
            <person name="Baker D."/>
            <person name="Gharbi K."/>
            <person name="Hall N."/>
            <person name="Watson M."/>
            <person name="Adriaenssens E.M."/>
            <person name="Foster-Nyarko E."/>
            <person name="Jarju S."/>
            <person name="Secka A."/>
            <person name="Antonio M."/>
            <person name="Oren A."/>
            <person name="Chaudhuri R."/>
            <person name="La Ragione R.M."/>
            <person name="Hildebrand F."/>
            <person name="Pallen M.J."/>
        </authorList>
    </citation>
    <scope>NUCLEOTIDE SEQUENCE [LARGE SCALE GENOMIC DNA]</scope>
    <source>
        <strain evidence="2 3">Sa5YUA1</strain>
    </source>
</reference>
<dbReference type="RefSeq" id="WP_191815313.1">
    <property type="nucleotide sequence ID" value="NZ_JACSQT010000007.1"/>
</dbReference>
<dbReference type="InterPro" id="IPR051908">
    <property type="entry name" value="Ribosomal_N-acetyltransferase"/>
</dbReference>
<dbReference type="Proteomes" id="UP000657931">
    <property type="component" value="Unassembled WGS sequence"/>
</dbReference>
<dbReference type="EMBL" id="JACSQT010000007">
    <property type="protein sequence ID" value="MBD7938286.1"/>
    <property type="molecule type" value="Genomic_DNA"/>
</dbReference>
<sequence>MNPLLLDVPLQLETDRLILRAPLQTGDGKIVNQAIRDSFDELKEWLPFAQELPTVEETEINIRNAHINFLKRDSFRFLIFDKENNDFIGTTSLQGVDWDIPKCEIGYWINTKFSGNGYMTEAVKRLANFGLHHIKFRRIEIRCESTNLKSRAIPEKLGFELEGTLRNDDLSADGSKLTDTCFYSITSNITKEN</sequence>